<dbReference type="EMBL" id="BSYO01000022">
    <property type="protein sequence ID" value="GMH20497.1"/>
    <property type="molecule type" value="Genomic_DNA"/>
</dbReference>
<dbReference type="AlphaFoldDB" id="A0AAD3T0R3"/>
<sequence>MARSFLIEKARTEIRRKLKEMKSASGACSKHGKPRKGNLGSSHSGLKKIGQATPVVLLEAAKDSQADASDDKVNKKLGKEVVAEERCLTVKSTFPTNPKAIRDALDRVHQ</sequence>
<evidence type="ECO:0000313" key="3">
    <source>
        <dbReference type="Proteomes" id="UP001279734"/>
    </source>
</evidence>
<evidence type="ECO:0000313" key="2">
    <source>
        <dbReference type="EMBL" id="GMH20497.1"/>
    </source>
</evidence>
<comment type="caution">
    <text evidence="2">The sequence shown here is derived from an EMBL/GenBank/DDBJ whole genome shotgun (WGS) entry which is preliminary data.</text>
</comment>
<accession>A0AAD3T0R3</accession>
<reference evidence="2" key="1">
    <citation type="submission" date="2023-05" db="EMBL/GenBank/DDBJ databases">
        <title>Nepenthes gracilis genome sequencing.</title>
        <authorList>
            <person name="Fukushima K."/>
        </authorList>
    </citation>
    <scope>NUCLEOTIDE SEQUENCE</scope>
    <source>
        <strain evidence="2">SING2019-196</strain>
    </source>
</reference>
<name>A0AAD3T0R3_NEPGR</name>
<gene>
    <name evidence="2" type="ORF">Nepgr_022338</name>
</gene>
<feature type="region of interest" description="Disordered" evidence="1">
    <location>
        <begin position="19"/>
        <end position="46"/>
    </location>
</feature>
<keyword evidence="3" id="KW-1185">Reference proteome</keyword>
<evidence type="ECO:0000256" key="1">
    <source>
        <dbReference type="SAM" id="MobiDB-lite"/>
    </source>
</evidence>
<protein>
    <submittedName>
        <fullName evidence="2">Uncharacterized protein</fullName>
    </submittedName>
</protein>
<proteinExistence type="predicted"/>
<dbReference type="Proteomes" id="UP001279734">
    <property type="component" value="Unassembled WGS sequence"/>
</dbReference>
<organism evidence="2 3">
    <name type="scientific">Nepenthes gracilis</name>
    <name type="common">Slender pitcher plant</name>
    <dbReference type="NCBI Taxonomy" id="150966"/>
    <lineage>
        <taxon>Eukaryota</taxon>
        <taxon>Viridiplantae</taxon>
        <taxon>Streptophyta</taxon>
        <taxon>Embryophyta</taxon>
        <taxon>Tracheophyta</taxon>
        <taxon>Spermatophyta</taxon>
        <taxon>Magnoliopsida</taxon>
        <taxon>eudicotyledons</taxon>
        <taxon>Gunneridae</taxon>
        <taxon>Pentapetalae</taxon>
        <taxon>Caryophyllales</taxon>
        <taxon>Nepenthaceae</taxon>
        <taxon>Nepenthes</taxon>
    </lineage>
</organism>